<protein>
    <submittedName>
        <fullName evidence="3">DnaJ C-terminal domain-containing protein</fullName>
    </submittedName>
</protein>
<dbReference type="Gene3D" id="1.10.287.110">
    <property type="entry name" value="DnaJ domain"/>
    <property type="match status" value="1"/>
</dbReference>
<evidence type="ECO:0000256" key="1">
    <source>
        <dbReference type="ARBA" id="ARBA00023186"/>
    </source>
</evidence>
<dbReference type="SUPFAM" id="SSF49493">
    <property type="entry name" value="HSP40/DnaJ peptide-binding domain"/>
    <property type="match status" value="2"/>
</dbReference>
<evidence type="ECO:0000259" key="2">
    <source>
        <dbReference type="PROSITE" id="PS50076"/>
    </source>
</evidence>
<dbReference type="RefSeq" id="WP_280600336.1">
    <property type="nucleotide sequence ID" value="NZ_JARXRN010000020.1"/>
</dbReference>
<comment type="caution">
    <text evidence="3">The sequence shown here is derived from an EMBL/GenBank/DDBJ whole genome shotgun (WGS) entry which is preliminary data.</text>
</comment>
<evidence type="ECO:0000313" key="4">
    <source>
        <dbReference type="Proteomes" id="UP001156831"/>
    </source>
</evidence>
<proteinExistence type="predicted"/>
<dbReference type="Proteomes" id="UP001156831">
    <property type="component" value="Unassembled WGS sequence"/>
</dbReference>
<dbReference type="InterPro" id="IPR018253">
    <property type="entry name" value="DnaJ_domain_CS"/>
</dbReference>
<dbReference type="Gene3D" id="2.60.260.20">
    <property type="entry name" value="Urease metallochaperone UreE, N-terminal domain"/>
    <property type="match status" value="2"/>
</dbReference>
<organism evidence="3 4">
    <name type="scientific">Luteimonas rhizosphaericola</name>
    <dbReference type="NCBI Taxonomy" id="3042024"/>
    <lineage>
        <taxon>Bacteria</taxon>
        <taxon>Pseudomonadati</taxon>
        <taxon>Pseudomonadota</taxon>
        <taxon>Gammaproteobacteria</taxon>
        <taxon>Lysobacterales</taxon>
        <taxon>Lysobacteraceae</taxon>
        <taxon>Luteimonas</taxon>
    </lineage>
</organism>
<accession>A0ABT6JHB8</accession>
<dbReference type="InterPro" id="IPR002939">
    <property type="entry name" value="DnaJ_C"/>
</dbReference>
<keyword evidence="1" id="KW-0143">Chaperone</keyword>
<dbReference type="CDD" id="cd10747">
    <property type="entry name" value="DnaJ_C"/>
    <property type="match status" value="1"/>
</dbReference>
<dbReference type="InterPro" id="IPR001623">
    <property type="entry name" value="DnaJ_domain"/>
</dbReference>
<dbReference type="PROSITE" id="PS00636">
    <property type="entry name" value="DNAJ_1"/>
    <property type="match status" value="1"/>
</dbReference>
<name>A0ABT6JHB8_9GAMM</name>
<dbReference type="PANTHER" id="PTHR43096">
    <property type="entry name" value="DNAJ HOMOLOG 1, MITOCHONDRIAL-RELATED"/>
    <property type="match status" value="1"/>
</dbReference>
<dbReference type="InterPro" id="IPR036869">
    <property type="entry name" value="J_dom_sf"/>
</dbReference>
<gene>
    <name evidence="3" type="ORF">QFW80_05290</name>
</gene>
<dbReference type="PROSITE" id="PS50076">
    <property type="entry name" value="DNAJ_2"/>
    <property type="match status" value="1"/>
</dbReference>
<dbReference type="EMBL" id="JARXRN010000020">
    <property type="protein sequence ID" value="MDH5829932.1"/>
    <property type="molecule type" value="Genomic_DNA"/>
</dbReference>
<evidence type="ECO:0000313" key="3">
    <source>
        <dbReference type="EMBL" id="MDH5829932.1"/>
    </source>
</evidence>
<feature type="domain" description="J" evidence="2">
    <location>
        <begin position="5"/>
        <end position="69"/>
    </location>
</feature>
<keyword evidence="4" id="KW-1185">Reference proteome</keyword>
<reference evidence="3 4" key="1">
    <citation type="submission" date="2023-04" db="EMBL/GenBank/DDBJ databases">
        <title>Luteimonas sp. M1R5S18.</title>
        <authorList>
            <person name="Sun J.-Q."/>
        </authorList>
    </citation>
    <scope>NUCLEOTIDE SEQUENCE [LARGE SCALE GENOMIC DNA]</scope>
    <source>
        <strain evidence="3 4">M1R5S18</strain>
    </source>
</reference>
<dbReference type="PANTHER" id="PTHR43096:SF52">
    <property type="entry name" value="DNAJ HOMOLOG 1, MITOCHONDRIAL-RELATED"/>
    <property type="match status" value="1"/>
</dbReference>
<dbReference type="SUPFAM" id="SSF46565">
    <property type="entry name" value="Chaperone J-domain"/>
    <property type="match status" value="1"/>
</dbReference>
<dbReference type="CDD" id="cd06257">
    <property type="entry name" value="DnaJ"/>
    <property type="match status" value="1"/>
</dbReference>
<dbReference type="PRINTS" id="PR00625">
    <property type="entry name" value="JDOMAIN"/>
</dbReference>
<dbReference type="InterPro" id="IPR008971">
    <property type="entry name" value="HSP40/DnaJ_pept-bd"/>
</dbReference>
<dbReference type="Pfam" id="PF00226">
    <property type="entry name" value="DnaJ"/>
    <property type="match status" value="1"/>
</dbReference>
<dbReference type="SMART" id="SM00271">
    <property type="entry name" value="DnaJ"/>
    <property type="match status" value="1"/>
</dbReference>
<sequence>MQFKDYYSVLGVEPGAGDAEIKSAYRRLARKYHPDVSKEAGAEDRFKAVNEAYEALRDPARRKAYDQLRAGGYRPGDEVPPAGFGGGGGQGGFDFDEVFAGGGAGGGFSDFFESLFRRGAGGPGPGPGMRGGPRGAAMGAGDTRARLAVSLENVHRGESVRIAIDGRSFDVRVPRGIRPGQVIRLAGQGSHGGDLLLEIEYAAHPKFEVDGRNILYSLPVAPWEAALGATVSVPTLGGQVELKIPAGSEAGRKLRLRGRGLPGTGGAASGDQLVELEIQAPTPHDLRQREAYEKIREAFAEDWRRE</sequence>
<dbReference type="Pfam" id="PF01556">
    <property type="entry name" value="DnaJ_C"/>
    <property type="match status" value="1"/>
</dbReference>